<feature type="transmembrane region" description="Helical" evidence="1">
    <location>
        <begin position="92"/>
        <end position="116"/>
    </location>
</feature>
<proteinExistence type="predicted"/>
<keyword evidence="1" id="KW-0472">Membrane</keyword>
<evidence type="ECO:0000313" key="2">
    <source>
        <dbReference type="Proteomes" id="UP000515163"/>
    </source>
</evidence>
<name>A0A6P8I2B6_ACTTE</name>
<dbReference type="KEGG" id="aten:116295388"/>
<gene>
    <name evidence="3" type="primary">LOC116295388</name>
</gene>
<dbReference type="RefSeq" id="XP_031559042.1">
    <property type="nucleotide sequence ID" value="XM_031703182.1"/>
</dbReference>
<keyword evidence="2" id="KW-1185">Reference proteome</keyword>
<reference evidence="3" key="1">
    <citation type="submission" date="2025-08" db="UniProtKB">
        <authorList>
            <consortium name="RefSeq"/>
        </authorList>
    </citation>
    <scope>IDENTIFICATION</scope>
    <source>
        <tissue evidence="3">Tentacle</tissue>
    </source>
</reference>
<protein>
    <submittedName>
        <fullName evidence="3">Uncharacterized protein LOC116295388</fullName>
    </submittedName>
</protein>
<keyword evidence="1" id="KW-1133">Transmembrane helix</keyword>
<dbReference type="InParanoid" id="A0A6P8I2B6"/>
<keyword evidence="1" id="KW-0812">Transmembrane</keyword>
<sequence length="170" mass="18853">MFKEEHIHLVPGFPSSGGDFTLVVVFYTLYPLGINVDRTWNSSAVPQNALVNAVRSSQDHISSTFGASIKSIKPYNQTSTSSPPAVKGKNNLIIGLSVGCTFVLLFVIIVISCFFWRKKNHGKFIVKRCVTPIEFVDEKDEIELKKSKNPTPARRRASTLKVVDLDGNIN</sequence>
<accession>A0A6P8I2B6</accession>
<dbReference type="Proteomes" id="UP000515163">
    <property type="component" value="Unplaced"/>
</dbReference>
<organism evidence="2 3">
    <name type="scientific">Actinia tenebrosa</name>
    <name type="common">Australian red waratah sea anemone</name>
    <dbReference type="NCBI Taxonomy" id="6105"/>
    <lineage>
        <taxon>Eukaryota</taxon>
        <taxon>Metazoa</taxon>
        <taxon>Cnidaria</taxon>
        <taxon>Anthozoa</taxon>
        <taxon>Hexacorallia</taxon>
        <taxon>Actiniaria</taxon>
        <taxon>Actiniidae</taxon>
        <taxon>Actinia</taxon>
    </lineage>
</organism>
<dbReference type="GeneID" id="116295388"/>
<dbReference type="AlphaFoldDB" id="A0A6P8I2B6"/>
<evidence type="ECO:0000313" key="3">
    <source>
        <dbReference type="RefSeq" id="XP_031559042.1"/>
    </source>
</evidence>
<evidence type="ECO:0000256" key="1">
    <source>
        <dbReference type="SAM" id="Phobius"/>
    </source>
</evidence>